<protein>
    <submittedName>
        <fullName evidence="2">Uncharacterized protein</fullName>
    </submittedName>
</protein>
<dbReference type="EMBL" id="AANZ01000014">
    <property type="protein sequence ID" value="EAQ79615.1"/>
    <property type="molecule type" value="Genomic_DNA"/>
</dbReference>
<dbReference type="Proteomes" id="UP000004358">
    <property type="component" value="Unassembled WGS sequence"/>
</dbReference>
<gene>
    <name evidence="2" type="ORF">DSM3645_04028</name>
</gene>
<evidence type="ECO:0000313" key="3">
    <source>
        <dbReference type="Proteomes" id="UP000004358"/>
    </source>
</evidence>
<sequence length="22" mass="2274">MWAGLQGSPSMVTSPASIALRI</sequence>
<comment type="caution">
    <text evidence="2">The sequence shown here is derived from an EMBL/GenBank/DDBJ whole genome shotgun (WGS) entry which is preliminary data.</text>
</comment>
<name>A3ZV49_9BACT</name>
<feature type="compositionally biased region" description="Polar residues" evidence="1">
    <location>
        <begin position="7"/>
        <end position="16"/>
    </location>
</feature>
<accession>A3ZV49</accession>
<evidence type="ECO:0000313" key="2">
    <source>
        <dbReference type="EMBL" id="EAQ79615.1"/>
    </source>
</evidence>
<dbReference type="AlphaFoldDB" id="A3ZV49"/>
<organism evidence="2 3">
    <name type="scientific">Blastopirellula marina DSM 3645</name>
    <dbReference type="NCBI Taxonomy" id="314230"/>
    <lineage>
        <taxon>Bacteria</taxon>
        <taxon>Pseudomonadati</taxon>
        <taxon>Planctomycetota</taxon>
        <taxon>Planctomycetia</taxon>
        <taxon>Pirellulales</taxon>
        <taxon>Pirellulaceae</taxon>
        <taxon>Blastopirellula</taxon>
    </lineage>
</organism>
<feature type="region of interest" description="Disordered" evidence="1">
    <location>
        <begin position="1"/>
        <end position="22"/>
    </location>
</feature>
<reference evidence="2 3" key="1">
    <citation type="submission" date="2006-02" db="EMBL/GenBank/DDBJ databases">
        <authorList>
            <person name="Amann R."/>
            <person name="Ferriera S."/>
            <person name="Johnson J."/>
            <person name="Kravitz S."/>
            <person name="Halpern A."/>
            <person name="Remington K."/>
            <person name="Beeson K."/>
            <person name="Tran B."/>
            <person name="Rogers Y.-H."/>
            <person name="Friedman R."/>
            <person name="Venter J.C."/>
        </authorList>
    </citation>
    <scope>NUCLEOTIDE SEQUENCE [LARGE SCALE GENOMIC DNA]</scope>
    <source>
        <strain evidence="2 3">DSM 3645</strain>
    </source>
</reference>
<evidence type="ECO:0000256" key="1">
    <source>
        <dbReference type="SAM" id="MobiDB-lite"/>
    </source>
</evidence>
<proteinExistence type="predicted"/>
<dbReference type="HOGENOM" id="CLU_3424615_0_0_0"/>